<reference evidence="1 2" key="1">
    <citation type="submission" date="2018-05" db="EMBL/GenBank/DDBJ databases">
        <title>Flavobacterium sp. strain IMCC34759, incomplete genome.</title>
        <authorList>
            <person name="Joung Y."/>
            <person name="Cho J."/>
        </authorList>
    </citation>
    <scope>NUCLEOTIDE SEQUENCE [LARGE SCALE GENOMIC DNA]</scope>
    <source>
        <strain evidence="1 2">IMCC34759</strain>
    </source>
</reference>
<dbReference type="PROSITE" id="PS51257">
    <property type="entry name" value="PROKAR_LIPOPROTEIN"/>
    <property type="match status" value="1"/>
</dbReference>
<dbReference type="RefSeq" id="WP_110304899.1">
    <property type="nucleotide sequence ID" value="NZ_QJHK01000001.1"/>
</dbReference>
<name>A0A2V4BXY9_9FLAO</name>
<gene>
    <name evidence="1" type="ORF">DMB65_01495</name>
</gene>
<proteinExistence type="predicted"/>
<accession>A0A2V4BXY9</accession>
<dbReference type="OrthoDB" id="708305at2"/>
<evidence type="ECO:0000313" key="2">
    <source>
        <dbReference type="Proteomes" id="UP000247903"/>
    </source>
</evidence>
<dbReference type="EMBL" id="QJHK01000001">
    <property type="protein sequence ID" value="PXY42723.1"/>
    <property type="molecule type" value="Genomic_DNA"/>
</dbReference>
<protein>
    <submittedName>
        <fullName evidence="1">Uncharacterized protein</fullName>
    </submittedName>
</protein>
<evidence type="ECO:0000313" key="1">
    <source>
        <dbReference type="EMBL" id="PXY42723.1"/>
    </source>
</evidence>
<keyword evidence="2" id="KW-1185">Reference proteome</keyword>
<comment type="caution">
    <text evidence="1">The sequence shown here is derived from an EMBL/GenBank/DDBJ whole genome shotgun (WGS) entry which is preliminary data.</text>
</comment>
<organism evidence="1 2">
    <name type="scientific">Flavobacterium cheongpyeongense</name>
    <dbReference type="NCBI Taxonomy" id="2212651"/>
    <lineage>
        <taxon>Bacteria</taxon>
        <taxon>Pseudomonadati</taxon>
        <taxon>Bacteroidota</taxon>
        <taxon>Flavobacteriia</taxon>
        <taxon>Flavobacteriales</taxon>
        <taxon>Flavobacteriaceae</taxon>
        <taxon>Flavobacterium</taxon>
    </lineage>
</organism>
<dbReference type="Proteomes" id="UP000247903">
    <property type="component" value="Unassembled WGS sequence"/>
</dbReference>
<sequence length="350" mass="38424">MKKIIAFLILTQSIISCSNSDDSADDNQISGGKYYAVGSTYGKNKDNNFTQLASVWIDGVPTILSNTASSSVANAVTFYNNDTYIVGTESLNNGNAILKIWKNNTGESLTDGNHTVEATDLTVNEGNVYISGNEFIGTLNSSIATIWKNGQAIRLSDKTSEANAIYVYNNDVYATGYKIIDDKKTAIVWKNGVETVLTSEQDDLESIATDIYVDANAIYVTGYLRNSFKSKAILWKNNSPATLSDENDFSQANALFVHNTDVYVVGCHIDTHQYDFVGKIWKNGTLVKEINGANPKSIIIKNNKIYTAGSGLDEKGMNDEGKIWESNLNNLDFIAKYKFPNNKVNAVLVK</sequence>
<dbReference type="AlphaFoldDB" id="A0A2V4BXY9"/>